<dbReference type="KEGG" id="gai:IMCC3135_09400"/>
<keyword evidence="2" id="KW-1185">Reference proteome</keyword>
<organism evidence="1 2">
    <name type="scientific">Granulosicoccus antarcticus IMCC3135</name>
    <dbReference type="NCBI Taxonomy" id="1192854"/>
    <lineage>
        <taxon>Bacteria</taxon>
        <taxon>Pseudomonadati</taxon>
        <taxon>Pseudomonadota</taxon>
        <taxon>Gammaproteobacteria</taxon>
        <taxon>Chromatiales</taxon>
        <taxon>Granulosicoccaceae</taxon>
        <taxon>Granulosicoccus</taxon>
    </lineage>
</organism>
<protein>
    <submittedName>
        <fullName evidence="1">Uncharacterized protein</fullName>
    </submittedName>
</protein>
<reference evidence="1 2" key="1">
    <citation type="submission" date="2016-12" db="EMBL/GenBank/DDBJ databases">
        <authorList>
            <person name="Song W.-J."/>
            <person name="Kurnit D.M."/>
        </authorList>
    </citation>
    <scope>NUCLEOTIDE SEQUENCE [LARGE SCALE GENOMIC DNA]</scope>
    <source>
        <strain evidence="1 2">IMCC3135</strain>
    </source>
</reference>
<evidence type="ECO:0000313" key="1">
    <source>
        <dbReference type="EMBL" id="ASJ71977.1"/>
    </source>
</evidence>
<dbReference type="AlphaFoldDB" id="A0A2Z2NWA2"/>
<proteinExistence type="predicted"/>
<gene>
    <name evidence="1" type="ORF">IMCC3135_09400</name>
</gene>
<name>A0A2Z2NWA2_9GAMM</name>
<evidence type="ECO:0000313" key="2">
    <source>
        <dbReference type="Proteomes" id="UP000250079"/>
    </source>
</evidence>
<dbReference type="EMBL" id="CP018632">
    <property type="protein sequence ID" value="ASJ71977.1"/>
    <property type="molecule type" value="Genomic_DNA"/>
</dbReference>
<sequence length="138" mass="14501">MLQSSLPQLLQSLGTSIAEAQYAMDRTSVDIASRMGETMIIVGDGGERSLLELGFVPSFYHLSTATIEARVAFSTTETTEIGVSASIGGSFKLFSASVNASYSNKYSFSSEGASTLVANFVSVPAPDGLRDLMAAQTL</sequence>
<accession>A0A2Z2NWA2</accession>
<dbReference type="Proteomes" id="UP000250079">
    <property type="component" value="Chromosome"/>
</dbReference>